<gene>
    <name evidence="1" type="ORF">BLL52_0626</name>
</gene>
<keyword evidence="2" id="KW-1185">Reference proteome</keyword>
<dbReference type="RefSeq" id="WP_075585226.1">
    <property type="nucleotide sequence ID" value="NZ_MSYM01000006.1"/>
</dbReference>
<dbReference type="STRING" id="81479.RA876_17130"/>
<organism evidence="1 2">
    <name type="scientific">Rhodoferax antarcticus ANT.BR</name>
    <dbReference type="NCBI Taxonomy" id="1111071"/>
    <lineage>
        <taxon>Bacteria</taxon>
        <taxon>Pseudomonadati</taxon>
        <taxon>Pseudomonadota</taxon>
        <taxon>Betaproteobacteria</taxon>
        <taxon>Burkholderiales</taxon>
        <taxon>Comamonadaceae</taxon>
        <taxon>Rhodoferax</taxon>
    </lineage>
</organism>
<dbReference type="Gene3D" id="1.20.120.330">
    <property type="entry name" value="Nucleotidyltransferases domain 2"/>
    <property type="match status" value="1"/>
</dbReference>
<evidence type="ECO:0000313" key="1">
    <source>
        <dbReference type="EMBL" id="OLP08000.1"/>
    </source>
</evidence>
<reference evidence="1 2" key="1">
    <citation type="submission" date="2017-01" db="EMBL/GenBank/DDBJ databases">
        <title>Genome sequence of Rhodoferax antarcticus ANT.BR, a psychrophilic purple nonsulfur bacterium from an Antarctic microbial mat.</title>
        <authorList>
            <person name="Baker J."/>
            <person name="Riester C."/>
            <person name="Skinner B."/>
            <person name="Newell A."/>
            <person name="Swingley W."/>
            <person name="Madigan M."/>
            <person name="Jung D."/>
            <person name="Asao M."/>
            <person name="Chen M."/>
            <person name="Loughlin P."/>
            <person name="Pan H."/>
            <person name="Lin S."/>
            <person name="Li N."/>
            <person name="Shaw J."/>
            <person name="Prado M."/>
            <person name="Sherman C."/>
            <person name="Li X."/>
            <person name="Tang J."/>
            <person name="Blankenship R."/>
            <person name="Zhao T."/>
            <person name="Touchman J."/>
            <person name="Sattley M."/>
        </authorList>
    </citation>
    <scope>NUCLEOTIDE SEQUENCE [LARGE SCALE GENOMIC DNA]</scope>
    <source>
        <strain evidence="1 2">ANT.BR</strain>
    </source>
</reference>
<proteinExistence type="predicted"/>
<accession>A0A1Q8YJB9</accession>
<evidence type="ECO:0000313" key="2">
    <source>
        <dbReference type="Proteomes" id="UP000185911"/>
    </source>
</evidence>
<dbReference type="Proteomes" id="UP000185911">
    <property type="component" value="Unassembled WGS sequence"/>
</dbReference>
<sequence length="175" mass="19976">MTTPQDSQFMVAQLLQITEKEAHYLERTTTRLQSQNLDLAWVKSLEDSDEHSEMLDAFVSRYSRLQDSLGDKLLRALLSANLEKTGSQLDNLLRAEKLGWIESTQAWIELRELRNRLVHEHMASADDLLDALLQALNGVHILIETQVRMAANTRKEIELKTGKPVISAKNAKRLK</sequence>
<comment type="caution">
    <text evidence="1">The sequence shown here is derived from an EMBL/GenBank/DDBJ whole genome shotgun (WGS) entry which is preliminary data.</text>
</comment>
<dbReference type="SUPFAM" id="SSF81593">
    <property type="entry name" value="Nucleotidyltransferase substrate binding subunit/domain"/>
    <property type="match status" value="1"/>
</dbReference>
<dbReference type="EMBL" id="MSYM01000006">
    <property type="protein sequence ID" value="OLP08000.1"/>
    <property type="molecule type" value="Genomic_DNA"/>
</dbReference>
<protein>
    <submittedName>
        <fullName evidence="1">Uncharacterized protein</fullName>
    </submittedName>
</protein>
<name>A0A1Q8YJB9_9BURK</name>
<dbReference type="AlphaFoldDB" id="A0A1Q8YJB9"/>